<evidence type="ECO:0000259" key="11">
    <source>
        <dbReference type="Pfam" id="PF06418"/>
    </source>
</evidence>
<dbReference type="Gene3D" id="3.40.50.880">
    <property type="match status" value="1"/>
</dbReference>
<comment type="catalytic activity">
    <reaction evidence="8 9">
        <text>UTP + L-glutamine + ATP + H2O = CTP + L-glutamate + ADP + phosphate + 2 H(+)</text>
        <dbReference type="Rhea" id="RHEA:26426"/>
        <dbReference type="ChEBI" id="CHEBI:15377"/>
        <dbReference type="ChEBI" id="CHEBI:15378"/>
        <dbReference type="ChEBI" id="CHEBI:29985"/>
        <dbReference type="ChEBI" id="CHEBI:30616"/>
        <dbReference type="ChEBI" id="CHEBI:37563"/>
        <dbReference type="ChEBI" id="CHEBI:43474"/>
        <dbReference type="ChEBI" id="CHEBI:46398"/>
        <dbReference type="ChEBI" id="CHEBI:58359"/>
        <dbReference type="ChEBI" id="CHEBI:456216"/>
        <dbReference type="EC" id="6.3.4.2"/>
    </reaction>
</comment>
<keyword evidence="3 9" id="KW-0436">Ligase</keyword>
<dbReference type="InterPro" id="IPR029062">
    <property type="entry name" value="Class_I_gatase-like"/>
</dbReference>
<evidence type="ECO:0000256" key="2">
    <source>
        <dbReference type="ARBA" id="ARBA00007533"/>
    </source>
</evidence>
<reference evidence="12 13" key="1">
    <citation type="submission" date="2015-06" db="EMBL/GenBank/DDBJ databases">
        <title>Survival trade-offs in plant roots during colonization by closely related pathogenic and mutualistic fungi.</title>
        <authorList>
            <person name="Hacquard S."/>
            <person name="Kracher B."/>
            <person name="Hiruma K."/>
            <person name="Weinman A."/>
            <person name="Muench P."/>
            <person name="Garrido Oter R."/>
            <person name="Ver Loren van Themaat E."/>
            <person name="Dallerey J.-F."/>
            <person name="Damm U."/>
            <person name="Henrissat B."/>
            <person name="Lespinet O."/>
            <person name="Thon M."/>
            <person name="Kemen E."/>
            <person name="McHardy A.C."/>
            <person name="Schulze-Lefert P."/>
            <person name="O'Connell R.J."/>
        </authorList>
    </citation>
    <scope>NUCLEOTIDE SEQUENCE [LARGE SCALE GENOMIC DNA]</scope>
    <source>
        <strain evidence="12 13">MAFF 238704</strain>
    </source>
</reference>
<dbReference type="UniPathway" id="UPA00159">
    <property type="reaction ID" value="UER00277"/>
</dbReference>
<dbReference type="CDD" id="cd03113">
    <property type="entry name" value="CTPS_N"/>
    <property type="match status" value="1"/>
</dbReference>
<dbReference type="InterPro" id="IPR033828">
    <property type="entry name" value="GATase1_CTP_Synthase"/>
</dbReference>
<dbReference type="PANTHER" id="PTHR11550">
    <property type="entry name" value="CTP SYNTHASE"/>
    <property type="match status" value="1"/>
</dbReference>
<dbReference type="GO" id="GO:0005524">
    <property type="term" value="F:ATP binding"/>
    <property type="evidence" value="ECO:0007669"/>
    <property type="project" value="UniProtKB-KW"/>
</dbReference>
<feature type="domain" description="Glutamine amidotransferase" evidence="10">
    <location>
        <begin position="363"/>
        <end position="588"/>
    </location>
</feature>
<evidence type="ECO:0000256" key="6">
    <source>
        <dbReference type="ARBA" id="ARBA00022962"/>
    </source>
</evidence>
<proteinExistence type="inferred from homology"/>
<dbReference type="PANTHER" id="PTHR11550:SF0">
    <property type="entry name" value="CTP SYNTHASE-RELATED"/>
    <property type="match status" value="1"/>
</dbReference>
<dbReference type="FunFam" id="3.40.50.880:FF:000005">
    <property type="entry name" value="CTP synthase"/>
    <property type="match status" value="1"/>
</dbReference>
<dbReference type="EC" id="6.3.4.2" evidence="9"/>
<dbReference type="EMBL" id="LFIW01002839">
    <property type="protein sequence ID" value="KZL63246.1"/>
    <property type="molecule type" value="Genomic_DNA"/>
</dbReference>
<dbReference type="PROSITE" id="PS51273">
    <property type="entry name" value="GATASE_TYPE_1"/>
    <property type="match status" value="1"/>
</dbReference>
<dbReference type="NCBIfam" id="NF003792">
    <property type="entry name" value="PRK05380.1"/>
    <property type="match status" value="1"/>
</dbReference>
<dbReference type="STRING" id="1573173.A0A166L924"/>
<dbReference type="GO" id="GO:0005737">
    <property type="term" value="C:cytoplasm"/>
    <property type="evidence" value="ECO:0007669"/>
    <property type="project" value="TreeGrafter"/>
</dbReference>
<dbReference type="AlphaFoldDB" id="A0A166L924"/>
<feature type="domain" description="CTP synthase N-terminal" evidence="11">
    <location>
        <begin position="29"/>
        <end position="73"/>
    </location>
</feature>
<dbReference type="GO" id="GO:0019856">
    <property type="term" value="P:pyrimidine nucleobase biosynthetic process"/>
    <property type="evidence" value="ECO:0007669"/>
    <property type="project" value="TreeGrafter"/>
</dbReference>
<evidence type="ECO:0000256" key="9">
    <source>
        <dbReference type="RuleBase" id="RU810713"/>
    </source>
</evidence>
<keyword evidence="7 9" id="KW-0665">Pyrimidine biosynthesis</keyword>
<name>A0A166L924_COLIC</name>
<evidence type="ECO:0000256" key="4">
    <source>
        <dbReference type="ARBA" id="ARBA00022741"/>
    </source>
</evidence>
<dbReference type="SUPFAM" id="SSF52540">
    <property type="entry name" value="P-loop containing nucleoside triphosphate hydrolases"/>
    <property type="match status" value="1"/>
</dbReference>
<dbReference type="GO" id="GO:0042802">
    <property type="term" value="F:identical protein binding"/>
    <property type="evidence" value="ECO:0007669"/>
    <property type="project" value="TreeGrafter"/>
</dbReference>
<accession>A0A166L924</accession>
<protein>
    <recommendedName>
        <fullName evidence="9">CTP synthase</fullName>
        <ecNumber evidence="9">6.3.4.2</ecNumber>
    </recommendedName>
    <alternativeName>
        <fullName evidence="9">UTP--ammonia ligase</fullName>
    </alternativeName>
</protein>
<evidence type="ECO:0000256" key="3">
    <source>
        <dbReference type="ARBA" id="ARBA00022598"/>
    </source>
</evidence>
<dbReference type="GO" id="GO:0003883">
    <property type="term" value="F:CTP synthase activity"/>
    <property type="evidence" value="ECO:0007669"/>
    <property type="project" value="UniProtKB-UniRule"/>
</dbReference>
<comment type="pathway">
    <text evidence="1 9">Pyrimidine metabolism; CTP biosynthesis via de novo pathway; CTP from UDP: step 2/2.</text>
</comment>
<comment type="similarity">
    <text evidence="2 9">Belongs to the CTP synthase family.</text>
</comment>
<dbReference type="InterPro" id="IPR017456">
    <property type="entry name" value="CTP_synthase_N"/>
</dbReference>
<evidence type="ECO:0000256" key="7">
    <source>
        <dbReference type="ARBA" id="ARBA00022975"/>
    </source>
</evidence>
<comment type="caution">
    <text evidence="12">The sequence shown here is derived from an EMBL/GenBank/DDBJ whole genome shotgun (WGS) entry which is preliminary data.</text>
</comment>
<dbReference type="SUPFAM" id="SSF52317">
    <property type="entry name" value="Class I glutamine amidotransferase-like"/>
    <property type="match status" value="1"/>
</dbReference>
<keyword evidence="4 9" id="KW-0547">Nucleotide-binding</keyword>
<dbReference type="CDD" id="cd01746">
    <property type="entry name" value="GATase1_CTP_Synthase"/>
    <property type="match status" value="1"/>
</dbReference>
<comment type="function">
    <text evidence="9">Catalyzes the ATP-dependent amination of UTP to CTP with either L-glutamine or ammonia as the source of nitrogen.</text>
</comment>
<keyword evidence="13" id="KW-1185">Reference proteome</keyword>
<dbReference type="Pfam" id="PF06418">
    <property type="entry name" value="CTP_synth_N"/>
    <property type="match status" value="2"/>
</dbReference>
<dbReference type="NCBIfam" id="TIGR00337">
    <property type="entry name" value="PyrG"/>
    <property type="match status" value="1"/>
</dbReference>
<evidence type="ECO:0000259" key="10">
    <source>
        <dbReference type="Pfam" id="PF00117"/>
    </source>
</evidence>
<dbReference type="GO" id="GO:0097268">
    <property type="term" value="C:cytoophidium"/>
    <property type="evidence" value="ECO:0007669"/>
    <property type="project" value="TreeGrafter"/>
</dbReference>
<evidence type="ECO:0000313" key="13">
    <source>
        <dbReference type="Proteomes" id="UP000076584"/>
    </source>
</evidence>
<sequence>LNATDNLPSVERIRRPFPQTFCYNPAIMRYVLVSGGVISGVGKGIIASSTGLLLKTLGLRVTSIKIDPYLSVSEDPFPRTPHKVPVIDDEMQVDAGLMAPAEHGECFVLQDGMEVDLDLGNYERYLAIRLTGEHNITTGKVYRHVIDKERRGDYLGKTVQVVPHVTDAIQDWIERVAKIPTDDSGEEPDVCIIELGGTVGDIESMPYVEALTQLRHRAGSGNFIQIHVSYVPTIHGEQKTKPTQHAVKTVRSYGLVPDMIACRCEQPLMEATVKKIALLCQVDVPQVLVVRDMPTIYQVPLLLEEQNLIPWLRKAVNLDALHIPQSRIAEGEALWKTWASVVSRPTDGEINIALVGKYVKSQDAYLSTVKALEHSAMHLRKKLNICWVDAEHLEPQAKSQDQAQYHKAWHDVCTASGIIVPGGFGNRGTEGMMKVSKWARENGTPFLGVCLGFQTAIIQYARDFLNVPNATSEEFDASAENKVVIYMPEISRDKLGGTMRLGLRPTEFQPGSEWSKLRALYGEAESVEERHRHRYEANPAYIEKLTEAGLNFVGKDETGERMEIFEIKDHPYFVGTQFHAEYQSKVLNPSRPYLGLVAASAGCLDQVIKEQLAAAKQANGIKHVV</sequence>
<dbReference type="InterPro" id="IPR004468">
    <property type="entry name" value="CTP_synthase"/>
</dbReference>
<feature type="non-terminal residue" evidence="12">
    <location>
        <position position="1"/>
    </location>
</feature>
<dbReference type="Proteomes" id="UP000076584">
    <property type="component" value="Unassembled WGS sequence"/>
</dbReference>
<evidence type="ECO:0000256" key="1">
    <source>
        <dbReference type="ARBA" id="ARBA00005171"/>
    </source>
</evidence>
<evidence type="ECO:0000256" key="8">
    <source>
        <dbReference type="ARBA" id="ARBA00047781"/>
    </source>
</evidence>
<keyword evidence="5 9" id="KW-0067">ATP-binding</keyword>
<keyword evidence="6 9" id="KW-0315">Glutamine amidotransferase</keyword>
<dbReference type="InterPro" id="IPR017926">
    <property type="entry name" value="GATASE"/>
</dbReference>
<dbReference type="GO" id="GO:0044210">
    <property type="term" value="P:'de novo' CTP biosynthetic process"/>
    <property type="evidence" value="ECO:0007669"/>
    <property type="project" value="UniProtKB-UniRule"/>
</dbReference>
<dbReference type="InterPro" id="IPR027417">
    <property type="entry name" value="P-loop_NTPase"/>
</dbReference>
<gene>
    <name evidence="12" type="ORF">CI238_07428</name>
</gene>
<evidence type="ECO:0000313" key="12">
    <source>
        <dbReference type="EMBL" id="KZL63246.1"/>
    </source>
</evidence>
<evidence type="ECO:0000256" key="5">
    <source>
        <dbReference type="ARBA" id="ARBA00022840"/>
    </source>
</evidence>
<dbReference type="Pfam" id="PF00117">
    <property type="entry name" value="GATase"/>
    <property type="match status" value="1"/>
</dbReference>
<dbReference type="Gene3D" id="3.40.50.300">
    <property type="entry name" value="P-loop containing nucleotide triphosphate hydrolases"/>
    <property type="match status" value="1"/>
</dbReference>
<organism evidence="12 13">
    <name type="scientific">Colletotrichum incanum</name>
    <name type="common">Soybean anthracnose fungus</name>
    <dbReference type="NCBI Taxonomy" id="1573173"/>
    <lineage>
        <taxon>Eukaryota</taxon>
        <taxon>Fungi</taxon>
        <taxon>Dikarya</taxon>
        <taxon>Ascomycota</taxon>
        <taxon>Pezizomycotina</taxon>
        <taxon>Sordariomycetes</taxon>
        <taxon>Hypocreomycetidae</taxon>
        <taxon>Glomerellales</taxon>
        <taxon>Glomerellaceae</taxon>
        <taxon>Colletotrichum</taxon>
        <taxon>Colletotrichum spaethianum species complex</taxon>
    </lineage>
</organism>
<feature type="domain" description="CTP synthase N-terminal" evidence="11">
    <location>
        <begin position="87"/>
        <end position="317"/>
    </location>
</feature>